<dbReference type="EMBL" id="MF405918">
    <property type="protein sequence ID" value="QKU34397.1"/>
    <property type="molecule type" value="Genomic_DNA"/>
</dbReference>
<protein>
    <submittedName>
        <fullName evidence="1">Putative ORFan</fullName>
    </submittedName>
</protein>
<proteinExistence type="predicted"/>
<dbReference type="GeneID" id="80517717"/>
<sequence>MYYQQQQSMNYNANARTGFVSENFEGKRKNIKLSPVAFGPTAISYEQWKINNGFQ</sequence>
<dbReference type="KEGG" id="vg:80517717"/>
<reference evidence="1" key="1">
    <citation type="submission" date="2017-06" db="EMBL/GenBank/DDBJ databases">
        <authorList>
            <person name="Assis F.L."/>
            <person name="Abrahao J.S."/>
            <person name="Silva L."/>
            <person name="Khalil J.B."/>
            <person name="Rodrigues R."/>
            <person name="Silva L.S."/>
            <person name="Boratto P."/>
            <person name="Andrade M."/>
            <person name="Kroon E.G."/>
            <person name="Ribeiro B."/>
            <person name="Bergier I."/>
            <person name="Seligmann H."/>
            <person name="Ghigo E."/>
            <person name="Colson P."/>
            <person name="Levasseur A."/>
            <person name="Raoult D."/>
            <person name="Scola B.L."/>
        </authorList>
    </citation>
    <scope>NUCLEOTIDE SEQUENCE</scope>
    <source>
        <strain evidence="1">Deep ocean</strain>
    </source>
</reference>
<reference evidence="1" key="2">
    <citation type="journal article" date="2018" name="Nat. Commun.">
        <title>Tailed giant Tupanvirus possesses the most complete translational apparatus of the known virosphere.</title>
        <authorList>
            <person name="Abrahao J."/>
            <person name="Silva L."/>
            <person name="Silva L.S."/>
            <person name="Khalil J.Y.B."/>
            <person name="Rodrigues R."/>
            <person name="Arantes T."/>
            <person name="Assis F."/>
            <person name="Boratto P."/>
            <person name="Andrade M."/>
            <person name="Kroon E.G."/>
            <person name="Ribeiro B."/>
            <person name="Bergier I."/>
            <person name="Seligmann H."/>
            <person name="Ghigo E."/>
            <person name="Colson P."/>
            <person name="Levasseur A."/>
            <person name="Kroemer G."/>
            <person name="Raoult D."/>
            <person name="La Scola B."/>
        </authorList>
    </citation>
    <scope>NUCLEOTIDE SEQUENCE [LARGE SCALE GENOMIC DNA]</scope>
    <source>
        <strain evidence="1">Deep ocean</strain>
    </source>
</reference>
<organism evidence="1">
    <name type="scientific">Tupanvirus deep ocean</name>
    <dbReference type="NCBI Taxonomy" id="2126984"/>
    <lineage>
        <taxon>Viruses</taxon>
        <taxon>Varidnaviria</taxon>
        <taxon>Bamfordvirae</taxon>
        <taxon>Nucleocytoviricota</taxon>
        <taxon>Megaviricetes</taxon>
        <taxon>Imitervirales</taxon>
        <taxon>Mimiviridae</taxon>
        <taxon>Megamimivirinae</taxon>
        <taxon>Tupanvirus</taxon>
        <taxon>Tupanvirus altamarinense</taxon>
    </lineage>
</organism>
<dbReference type="RefSeq" id="YP_010781026.1">
    <property type="nucleotide sequence ID" value="NC_075038.1"/>
</dbReference>
<evidence type="ECO:0000313" key="1">
    <source>
        <dbReference type="EMBL" id="QKU34397.1"/>
    </source>
</evidence>
<name>A0A6N1NND8_9VIRU</name>
<accession>A0A6N1NND8</accession>